<evidence type="ECO:0000256" key="1">
    <source>
        <dbReference type="SAM" id="MobiDB-lite"/>
    </source>
</evidence>
<reference evidence="3 4" key="1">
    <citation type="submission" date="2014-12" db="EMBL/GenBank/DDBJ databases">
        <title>Draft genome sequence of Paenibacillus kamchatkensis strain B-2647.</title>
        <authorList>
            <person name="Karlyshev A.V."/>
            <person name="Kudryashova E.B."/>
        </authorList>
    </citation>
    <scope>NUCLEOTIDE SEQUENCE [LARGE SCALE GENOMIC DNA]</scope>
    <source>
        <strain evidence="3 4">VKM B-2647</strain>
    </source>
</reference>
<feature type="compositionally biased region" description="Polar residues" evidence="1">
    <location>
        <begin position="1"/>
        <end position="28"/>
    </location>
</feature>
<proteinExistence type="predicted"/>
<evidence type="ECO:0008006" key="5">
    <source>
        <dbReference type="Google" id="ProtNLM"/>
    </source>
</evidence>
<evidence type="ECO:0000256" key="2">
    <source>
        <dbReference type="SAM" id="Phobius"/>
    </source>
</evidence>
<evidence type="ECO:0000313" key="4">
    <source>
        <dbReference type="Proteomes" id="UP000031967"/>
    </source>
</evidence>
<feature type="transmembrane region" description="Helical" evidence="2">
    <location>
        <begin position="46"/>
        <end position="68"/>
    </location>
</feature>
<feature type="region of interest" description="Disordered" evidence="1">
    <location>
        <begin position="1"/>
        <end position="39"/>
    </location>
</feature>
<organism evidence="3 4">
    <name type="scientific">Gordoniibacillus kamchatkensis</name>
    <dbReference type="NCBI Taxonomy" id="1590651"/>
    <lineage>
        <taxon>Bacteria</taxon>
        <taxon>Bacillati</taxon>
        <taxon>Bacillota</taxon>
        <taxon>Bacilli</taxon>
        <taxon>Bacillales</taxon>
        <taxon>Paenibacillaceae</taxon>
        <taxon>Gordoniibacillus</taxon>
    </lineage>
</organism>
<dbReference type="EMBL" id="JXAK01000014">
    <property type="protein sequence ID" value="KIL40941.1"/>
    <property type="molecule type" value="Genomic_DNA"/>
</dbReference>
<keyword evidence="2" id="KW-0472">Membrane</keyword>
<name>A0ABR5AIZ5_9BACL</name>
<feature type="compositionally biased region" description="Basic and acidic residues" evidence="1">
    <location>
        <begin position="30"/>
        <end position="39"/>
    </location>
</feature>
<keyword evidence="2" id="KW-1133">Transmembrane helix</keyword>
<sequence>MTDTFTSSRTRSAAGNQPASAAENQSASRPGDKTAETKEPSLKGTFIAVMLLGGFIIASWVLVLALFLSRN</sequence>
<comment type="caution">
    <text evidence="3">The sequence shown here is derived from an EMBL/GenBank/DDBJ whole genome shotgun (WGS) entry which is preliminary data.</text>
</comment>
<gene>
    <name evidence="3" type="ORF">SD70_09865</name>
</gene>
<keyword evidence="2" id="KW-0812">Transmembrane</keyword>
<keyword evidence="4" id="KW-1185">Reference proteome</keyword>
<accession>A0ABR5AIZ5</accession>
<protein>
    <recommendedName>
        <fullName evidence="5">Cytochrome c oxidase subunit 2A</fullName>
    </recommendedName>
</protein>
<dbReference type="Proteomes" id="UP000031967">
    <property type="component" value="Unassembled WGS sequence"/>
</dbReference>
<evidence type="ECO:0000313" key="3">
    <source>
        <dbReference type="EMBL" id="KIL40941.1"/>
    </source>
</evidence>